<feature type="domain" description="GFO/IDH/MocA-like oxidoreductase" evidence="12">
    <location>
        <begin position="164"/>
        <end position="215"/>
    </location>
</feature>
<organism evidence="13 14">
    <name type="scientific">Adineta steineri</name>
    <dbReference type="NCBI Taxonomy" id="433720"/>
    <lineage>
        <taxon>Eukaryota</taxon>
        <taxon>Metazoa</taxon>
        <taxon>Spiralia</taxon>
        <taxon>Gnathifera</taxon>
        <taxon>Rotifera</taxon>
        <taxon>Eurotatoria</taxon>
        <taxon>Bdelloidea</taxon>
        <taxon>Adinetida</taxon>
        <taxon>Adinetidae</taxon>
        <taxon>Adineta</taxon>
    </lineage>
</organism>
<dbReference type="GO" id="GO:0000166">
    <property type="term" value="F:nucleotide binding"/>
    <property type="evidence" value="ECO:0007669"/>
    <property type="project" value="InterPro"/>
</dbReference>
<dbReference type="InterPro" id="IPR036291">
    <property type="entry name" value="NAD(P)-bd_dom_sf"/>
</dbReference>
<comment type="catalytic activity">
    <reaction evidence="10">
        <text>D-xylose + NADP(+) = D-xylono-1,5-lactone + NADPH + H(+)</text>
        <dbReference type="Rhea" id="RHEA:22000"/>
        <dbReference type="ChEBI" id="CHEBI:15378"/>
        <dbReference type="ChEBI" id="CHEBI:15867"/>
        <dbReference type="ChEBI" id="CHEBI:53455"/>
        <dbReference type="ChEBI" id="CHEBI:57783"/>
        <dbReference type="ChEBI" id="CHEBI:58349"/>
        <dbReference type="EC" id="1.1.1.179"/>
    </reaction>
</comment>
<comment type="similarity">
    <text evidence="1">Belongs to the Gfo/Idh/MocA family.</text>
</comment>
<gene>
    <name evidence="13" type="ORF">IZO911_LOCUS30240</name>
</gene>
<dbReference type="GO" id="GO:0047115">
    <property type="term" value="F:trans-1,2-dihydrobenzene-1,2-diol dehydrogenase activity"/>
    <property type="evidence" value="ECO:0007669"/>
    <property type="project" value="UniProtKB-EC"/>
</dbReference>
<comment type="catalytic activity">
    <reaction evidence="9">
        <text>(1R,2R)-1,2-dihydrobenzene-1,2-diol + NADP(+) = catechol + NADPH + H(+)</text>
        <dbReference type="Rhea" id="RHEA:16729"/>
        <dbReference type="ChEBI" id="CHEBI:10702"/>
        <dbReference type="ChEBI" id="CHEBI:15378"/>
        <dbReference type="ChEBI" id="CHEBI:18135"/>
        <dbReference type="ChEBI" id="CHEBI:57783"/>
        <dbReference type="ChEBI" id="CHEBI:58349"/>
        <dbReference type="EC" id="1.3.1.20"/>
    </reaction>
</comment>
<reference evidence="13" key="1">
    <citation type="submission" date="2021-02" db="EMBL/GenBank/DDBJ databases">
        <authorList>
            <person name="Nowell W R."/>
        </authorList>
    </citation>
    <scope>NUCLEOTIDE SEQUENCE</scope>
</reference>
<dbReference type="InterPro" id="IPR055170">
    <property type="entry name" value="GFO_IDH_MocA-like_dom"/>
</dbReference>
<dbReference type="Proteomes" id="UP000663860">
    <property type="component" value="Unassembled WGS sequence"/>
</dbReference>
<dbReference type="Pfam" id="PF22725">
    <property type="entry name" value="GFO_IDH_MocA_C3"/>
    <property type="match status" value="1"/>
</dbReference>
<dbReference type="Gene3D" id="3.40.50.720">
    <property type="entry name" value="NAD(P)-binding Rossmann-like Domain"/>
    <property type="match status" value="1"/>
</dbReference>
<evidence type="ECO:0000256" key="9">
    <source>
        <dbReference type="ARBA" id="ARBA00047423"/>
    </source>
</evidence>
<evidence type="ECO:0000256" key="4">
    <source>
        <dbReference type="ARBA" id="ARBA00038984"/>
    </source>
</evidence>
<dbReference type="InterPro" id="IPR050984">
    <property type="entry name" value="Gfo/Idh/MocA_domain"/>
</dbReference>
<keyword evidence="2" id="KW-0560">Oxidoreductase</keyword>
<evidence type="ECO:0000256" key="6">
    <source>
        <dbReference type="ARBA" id="ARBA00042926"/>
    </source>
</evidence>
<evidence type="ECO:0000259" key="12">
    <source>
        <dbReference type="Pfam" id="PF22725"/>
    </source>
</evidence>
<proteinExistence type="inferred from homology"/>
<evidence type="ECO:0000256" key="3">
    <source>
        <dbReference type="ARBA" id="ARBA00038853"/>
    </source>
</evidence>
<protein>
    <recommendedName>
        <fullName evidence="5">Trans-1,2-dihydrobenzene-1,2-diol dehydrogenase</fullName>
        <ecNumber evidence="4">1.1.1.179</ecNumber>
        <ecNumber evidence="3">1.3.1.20</ecNumber>
    </recommendedName>
    <alternativeName>
        <fullName evidence="8">D-xylose 1-dehydrogenase</fullName>
    </alternativeName>
    <alternativeName>
        <fullName evidence="7">D-xylose-NADP dehydrogenase</fullName>
    </alternativeName>
    <alternativeName>
        <fullName evidence="6">Dimeric dihydrodiol dehydrogenase</fullName>
    </alternativeName>
</protein>
<evidence type="ECO:0000256" key="7">
    <source>
        <dbReference type="ARBA" id="ARBA00042988"/>
    </source>
</evidence>
<evidence type="ECO:0000313" key="14">
    <source>
        <dbReference type="Proteomes" id="UP000663860"/>
    </source>
</evidence>
<sequence length="381" mass="43807">MALLNRLRIQFSGDTKQLQKQTDALKIGILGAANIANMALINPASKLPNVLIYGIAARDRQRAETFARKHSIPKVYDNYDELLADPDITMIYNPLPNGLHYEWTIKALRMGKHVLCEKPLANNTDEARDMVEEARKQNRLLVEAFHYRYHPFCNETLRNIMSNKNDIGAIQNISCTFTVPVSFMQNNDIRFQYPLGGGAQMDLGCYLISMCRFIVNTYNNRTENDEGQFEIQKAEALRVSPTNPQIDYGMRSEFLLDGIKCTTYNEFTNNWTFFKHQIVVECERVTITIAYLIAPVFYHYLTIRQRDSGQTRTIKNYSDNQSTYYYQLKAFAEAVRTIQNEGSIDKAYEIAYTTGKSGIRNMEIIDEIYRKAGLVVRGTKI</sequence>
<dbReference type="AlphaFoldDB" id="A0A814YM60"/>
<dbReference type="SUPFAM" id="SSF55347">
    <property type="entry name" value="Glyceraldehyde-3-phosphate dehydrogenase-like, C-terminal domain"/>
    <property type="match status" value="1"/>
</dbReference>
<evidence type="ECO:0000256" key="10">
    <source>
        <dbReference type="ARBA" id="ARBA00049233"/>
    </source>
</evidence>
<dbReference type="Gene3D" id="3.30.360.10">
    <property type="entry name" value="Dihydrodipicolinate Reductase, domain 2"/>
    <property type="match status" value="1"/>
</dbReference>
<accession>A0A814YM60</accession>
<dbReference type="GO" id="GO:0047837">
    <property type="term" value="F:D-xylose 1-dehydrogenase (NADP+) activity"/>
    <property type="evidence" value="ECO:0007669"/>
    <property type="project" value="UniProtKB-EC"/>
</dbReference>
<dbReference type="EC" id="1.1.1.179" evidence="4"/>
<dbReference type="InterPro" id="IPR000683">
    <property type="entry name" value="Gfo/Idh/MocA-like_OxRdtase_N"/>
</dbReference>
<evidence type="ECO:0000256" key="5">
    <source>
        <dbReference type="ARBA" id="ARBA00040603"/>
    </source>
</evidence>
<evidence type="ECO:0000256" key="8">
    <source>
        <dbReference type="ARBA" id="ARBA00043025"/>
    </source>
</evidence>
<dbReference type="SUPFAM" id="SSF51735">
    <property type="entry name" value="NAD(P)-binding Rossmann-fold domains"/>
    <property type="match status" value="1"/>
</dbReference>
<feature type="domain" description="Gfo/Idh/MocA-like oxidoreductase N-terminal" evidence="11">
    <location>
        <begin position="25"/>
        <end position="142"/>
    </location>
</feature>
<dbReference type="EC" id="1.3.1.20" evidence="3"/>
<dbReference type="PANTHER" id="PTHR22604">
    <property type="entry name" value="OXIDOREDUCTASES"/>
    <property type="match status" value="1"/>
</dbReference>
<dbReference type="Pfam" id="PF01408">
    <property type="entry name" value="GFO_IDH_MocA"/>
    <property type="match status" value="1"/>
</dbReference>
<name>A0A814YM60_9BILA</name>
<evidence type="ECO:0000259" key="11">
    <source>
        <dbReference type="Pfam" id="PF01408"/>
    </source>
</evidence>
<dbReference type="PANTHER" id="PTHR22604:SF105">
    <property type="entry name" value="TRANS-1,2-DIHYDROBENZENE-1,2-DIOL DEHYDROGENASE"/>
    <property type="match status" value="1"/>
</dbReference>
<evidence type="ECO:0000313" key="13">
    <source>
        <dbReference type="EMBL" id="CAF1230741.1"/>
    </source>
</evidence>
<evidence type="ECO:0000256" key="1">
    <source>
        <dbReference type="ARBA" id="ARBA00010928"/>
    </source>
</evidence>
<evidence type="ECO:0000256" key="2">
    <source>
        <dbReference type="ARBA" id="ARBA00023002"/>
    </source>
</evidence>
<comment type="caution">
    <text evidence="13">The sequence shown here is derived from an EMBL/GenBank/DDBJ whole genome shotgun (WGS) entry which is preliminary data.</text>
</comment>
<dbReference type="EMBL" id="CAJNOE010000468">
    <property type="protein sequence ID" value="CAF1230741.1"/>
    <property type="molecule type" value="Genomic_DNA"/>
</dbReference>